<dbReference type="Pfam" id="PF19054">
    <property type="entry name" value="DUF5753"/>
    <property type="match status" value="1"/>
</dbReference>
<dbReference type="EMBL" id="CP018082">
    <property type="protein sequence ID" value="APE36848.1"/>
    <property type="molecule type" value="Genomic_DNA"/>
</dbReference>
<gene>
    <name evidence="2" type="ORF">BOX37_26240</name>
</gene>
<sequence length="112" mass="12272">MLIDEAALRVTVGSSEVMTTQIRHLMNILTARAHVRIGIIPLNAEFLAPADSFEFSYATDSDNKRIIDPFEDADVVELVERTFDLLATTAVYGEEAHAILARALASHTESGI</sequence>
<dbReference type="InterPro" id="IPR043917">
    <property type="entry name" value="DUF5753"/>
</dbReference>
<protein>
    <recommendedName>
        <fullName evidence="1">DUF5753 domain-containing protein</fullName>
    </recommendedName>
</protein>
<feature type="domain" description="DUF5753" evidence="1">
    <location>
        <begin position="1"/>
        <end position="102"/>
    </location>
</feature>
<dbReference type="KEGG" id="nsl:BOX37_26240"/>
<dbReference type="AlphaFoldDB" id="A0A1J0VXN7"/>
<proteinExistence type="predicted"/>
<keyword evidence="3" id="KW-1185">Reference proteome</keyword>
<organism evidence="2 3">
    <name type="scientific">Nocardia mangyaensis</name>
    <dbReference type="NCBI Taxonomy" id="2213200"/>
    <lineage>
        <taxon>Bacteria</taxon>
        <taxon>Bacillati</taxon>
        <taxon>Actinomycetota</taxon>
        <taxon>Actinomycetes</taxon>
        <taxon>Mycobacteriales</taxon>
        <taxon>Nocardiaceae</taxon>
        <taxon>Nocardia</taxon>
    </lineage>
</organism>
<evidence type="ECO:0000259" key="1">
    <source>
        <dbReference type="Pfam" id="PF19054"/>
    </source>
</evidence>
<accession>A0A1J0VXN7</accession>
<dbReference type="OrthoDB" id="4534176at2"/>
<dbReference type="Proteomes" id="UP000183810">
    <property type="component" value="Chromosome"/>
</dbReference>
<evidence type="ECO:0000313" key="3">
    <source>
        <dbReference type="Proteomes" id="UP000183810"/>
    </source>
</evidence>
<name>A0A1J0VXN7_9NOCA</name>
<evidence type="ECO:0000313" key="2">
    <source>
        <dbReference type="EMBL" id="APE36848.1"/>
    </source>
</evidence>
<reference evidence="2" key="1">
    <citation type="submission" date="2016-11" db="EMBL/GenBank/DDBJ databases">
        <authorList>
            <person name="Jaros S."/>
            <person name="Januszkiewicz K."/>
            <person name="Wedrychowicz H."/>
        </authorList>
    </citation>
    <scope>NUCLEOTIDE SEQUENCE [LARGE SCALE GENOMIC DNA]</scope>
    <source>
        <strain evidence="2">Y48</strain>
    </source>
</reference>